<dbReference type="RefSeq" id="YP_009302623.1">
    <property type="nucleotide sequence ID" value="NC_031245.1"/>
</dbReference>
<reference evidence="2 3" key="1">
    <citation type="submission" date="2015-08" db="EMBL/GenBank/DDBJ databases">
        <authorList>
            <person name="Babu N.S."/>
            <person name="Beckwith C.J."/>
            <person name="Beseler K.G."/>
            <person name="Brison A."/>
            <person name="Carone J.V."/>
            <person name="Caskin T.P."/>
            <person name="Diamond M."/>
            <person name="Durham M.E."/>
            <person name="Foxe J.M."/>
            <person name="Go M."/>
            <person name="Henderson B.A."/>
            <person name="Jones I.B."/>
            <person name="McGettigan J.A."/>
            <person name="Micheletti S.J."/>
            <person name="Nasrallah M.E."/>
            <person name="Ortiz D."/>
            <person name="Piller C.R."/>
            <person name="Privatt S.R."/>
            <person name="Schneider S.L."/>
            <person name="Sharp S."/>
            <person name="Smith T.C."/>
            <person name="Stanton J.D."/>
            <person name="Ullery H.E."/>
            <person name="Wilson R.J."/>
            <person name="Serrano M.G."/>
            <person name="Buck G."/>
            <person name="Lee V."/>
            <person name="Wang Y."/>
            <person name="Carvalho R."/>
            <person name="Voegtly L."/>
            <person name="Shi R."/>
            <person name="Duckworth R."/>
            <person name="Johnson A."/>
            <person name="Loviza R."/>
            <person name="Walstead R."/>
            <person name="Shah Z."/>
            <person name="Kiflezghi M."/>
            <person name="Wade K."/>
            <person name="Ball S.L."/>
            <person name="Bradley K.W."/>
            <person name="Asai D.J."/>
            <person name="Bowman C.A."/>
            <person name="Russell D.A."/>
            <person name="Pope W.H."/>
            <person name="Jacobs-Sera D."/>
            <person name="Hendrix R.W."/>
            <person name="Hatfull G.F."/>
        </authorList>
    </citation>
    <scope>NUCLEOTIDE SEQUENCE [LARGE SCALE GENOMIC DNA]</scope>
</reference>
<keyword evidence="1" id="KW-0812">Transmembrane</keyword>
<evidence type="ECO:0000256" key="1">
    <source>
        <dbReference type="SAM" id="Phobius"/>
    </source>
</evidence>
<accession>A0A127AXU7</accession>
<dbReference type="EMBL" id="KT624200">
    <property type="protein sequence ID" value="AMM45034.1"/>
    <property type="molecule type" value="Genomic_DNA"/>
</dbReference>
<proteinExistence type="predicted"/>
<dbReference type="KEGG" id="vg:29125402"/>
<feature type="transmembrane region" description="Helical" evidence="1">
    <location>
        <begin position="12"/>
        <end position="34"/>
    </location>
</feature>
<sequence>MPLTILSNLILIHLMLITILIMPISLMPTTLVHFRSILNRVRSTTLIILIIMS</sequence>
<gene>
    <name evidence="2" type="ORF">SP15_231A</name>
</gene>
<dbReference type="GeneID" id="29125402"/>
<protein>
    <submittedName>
        <fullName evidence="2">Putative membrane protein</fullName>
    </submittedName>
</protein>
<keyword evidence="1" id="KW-0472">Membrane</keyword>
<keyword evidence="3" id="KW-1185">Reference proteome</keyword>
<dbReference type="Proteomes" id="UP000203261">
    <property type="component" value="Segment"/>
</dbReference>
<evidence type="ECO:0000313" key="2">
    <source>
        <dbReference type="EMBL" id="AMM45034.1"/>
    </source>
</evidence>
<evidence type="ECO:0000313" key="3">
    <source>
        <dbReference type="Proteomes" id="UP000203261"/>
    </source>
</evidence>
<keyword evidence="1" id="KW-1133">Transmembrane helix</keyword>
<name>A0A127AXU7_9CAUD</name>
<organism evidence="2 3">
    <name type="scientific">Bacillus phage SP-15</name>
    <dbReference type="NCBI Taxonomy" id="1792032"/>
    <lineage>
        <taxon>Viruses</taxon>
        <taxon>Duplodnaviria</taxon>
        <taxon>Heunggongvirae</taxon>
        <taxon>Uroviricota</taxon>
        <taxon>Caudoviricetes</taxon>
        <taxon>Thornevirus</taxon>
        <taxon>Thornevirus SP15</taxon>
    </lineage>
</organism>